<evidence type="ECO:0000313" key="3">
    <source>
        <dbReference type="EMBL" id="OJT03343.1"/>
    </source>
</evidence>
<keyword evidence="4" id="KW-1185">Reference proteome</keyword>
<reference evidence="3 4" key="1">
    <citation type="submission" date="2016-10" db="EMBL/GenBank/DDBJ databases">
        <title>Genome sequence of the basidiomycete white-rot fungus Trametes pubescens.</title>
        <authorList>
            <person name="Makela M.R."/>
            <person name="Granchi Z."/>
            <person name="Peng M."/>
            <person name="De Vries R.P."/>
            <person name="Grigoriev I."/>
            <person name="Riley R."/>
            <person name="Hilden K."/>
        </authorList>
    </citation>
    <scope>NUCLEOTIDE SEQUENCE [LARGE SCALE GENOMIC DNA]</scope>
    <source>
        <strain evidence="3 4">FBCC735</strain>
    </source>
</reference>
<feature type="transmembrane region" description="Helical" evidence="2">
    <location>
        <begin position="45"/>
        <end position="69"/>
    </location>
</feature>
<protein>
    <submittedName>
        <fullName evidence="3">Uncharacterized protein</fullName>
    </submittedName>
</protein>
<feature type="region of interest" description="Disordered" evidence="1">
    <location>
        <begin position="105"/>
        <end position="129"/>
    </location>
</feature>
<comment type="caution">
    <text evidence="3">The sequence shown here is derived from an EMBL/GenBank/DDBJ whole genome shotgun (WGS) entry which is preliminary data.</text>
</comment>
<dbReference type="Proteomes" id="UP000184267">
    <property type="component" value="Unassembled WGS sequence"/>
</dbReference>
<dbReference type="AlphaFoldDB" id="A0A1M2V6Y1"/>
<dbReference type="STRING" id="154538.A0A1M2V6Y1"/>
<dbReference type="OrthoDB" id="2131401at2759"/>
<evidence type="ECO:0000256" key="2">
    <source>
        <dbReference type="SAM" id="Phobius"/>
    </source>
</evidence>
<organism evidence="3 4">
    <name type="scientific">Trametes pubescens</name>
    <name type="common">White-rot fungus</name>
    <dbReference type="NCBI Taxonomy" id="154538"/>
    <lineage>
        <taxon>Eukaryota</taxon>
        <taxon>Fungi</taxon>
        <taxon>Dikarya</taxon>
        <taxon>Basidiomycota</taxon>
        <taxon>Agaricomycotina</taxon>
        <taxon>Agaricomycetes</taxon>
        <taxon>Polyporales</taxon>
        <taxon>Polyporaceae</taxon>
        <taxon>Trametes</taxon>
    </lineage>
</organism>
<evidence type="ECO:0000313" key="4">
    <source>
        <dbReference type="Proteomes" id="UP000184267"/>
    </source>
</evidence>
<sequence>MSDDVPSWPSLYNIVVELFPLQHRDPTQEIGRYLHDPHDVFRFTLYWTLIFYTPLYILCGIYAFLNLAFPPFHAPLKSRKPKAIRADSGPSYRSVAGRDDIPMRRYDRQLGPDTQSQAPAPSRSRAKQNETRSRLTFALLVLFVFAVAALAGAVVGSAIIGYVMAGLFKASKYNMSTYPPRETSPTAD</sequence>
<dbReference type="EMBL" id="MNAD01001619">
    <property type="protein sequence ID" value="OJT03343.1"/>
    <property type="molecule type" value="Genomic_DNA"/>
</dbReference>
<name>A0A1M2V6Y1_TRAPU</name>
<keyword evidence="2" id="KW-0472">Membrane</keyword>
<dbReference type="OMA" id="GRTAPPW"/>
<proteinExistence type="predicted"/>
<feature type="transmembrane region" description="Helical" evidence="2">
    <location>
        <begin position="135"/>
        <end position="165"/>
    </location>
</feature>
<evidence type="ECO:0000256" key="1">
    <source>
        <dbReference type="SAM" id="MobiDB-lite"/>
    </source>
</evidence>
<keyword evidence="2" id="KW-1133">Transmembrane helix</keyword>
<keyword evidence="2" id="KW-0812">Transmembrane</keyword>
<gene>
    <name evidence="3" type="ORF">TRAPUB_6121</name>
</gene>
<accession>A0A1M2V6Y1</accession>